<evidence type="ECO:0000313" key="2">
    <source>
        <dbReference type="EMBL" id="EPE96963.1"/>
    </source>
</evidence>
<sequence>MANAGPIQPIDARPATKNKLNKRSKPNALRSAQVLPPHRVDLTLHPTTQEQMIIPPKINRQK</sequence>
<feature type="region of interest" description="Disordered" evidence="1">
    <location>
        <begin position="1"/>
        <end position="33"/>
    </location>
</feature>
<gene>
    <name evidence="2" type="ORF">RGCCGE502_17360</name>
</gene>
<dbReference type="Proteomes" id="UP000014411">
    <property type="component" value="Unassembled WGS sequence"/>
</dbReference>
<name>S3ICQ2_9HYPH</name>
<comment type="caution">
    <text evidence="2">The sequence shown here is derived from an EMBL/GenBank/DDBJ whole genome shotgun (WGS) entry which is preliminary data.</text>
</comment>
<evidence type="ECO:0000313" key="3">
    <source>
        <dbReference type="Proteomes" id="UP000014411"/>
    </source>
</evidence>
<dbReference type="HOGENOM" id="CLU_2901094_0_0_5"/>
<reference evidence="2 3" key="1">
    <citation type="journal article" date="2012" name="J. Bacteriol.">
        <title>Genome sequence of Rhizobium grahamii CCGE502, a broad-host-range symbiont with low nodulation competitiveness in Phaseolus vulgaris.</title>
        <authorList>
            <person name="Althabegoiti M.J."/>
            <person name="Lozano L."/>
            <person name="Torres-Tejerizo G."/>
            <person name="Ormeno-Orrillo E."/>
            <person name="Rogel M.A."/>
            <person name="Gonzalez V."/>
            <person name="Martinez-Romero E."/>
        </authorList>
    </citation>
    <scope>NUCLEOTIDE SEQUENCE [LARGE SCALE GENOMIC DNA]</scope>
    <source>
        <strain evidence="2 3">CCGE 502</strain>
    </source>
</reference>
<dbReference type="AlphaFoldDB" id="S3ICQ2"/>
<evidence type="ECO:0000256" key="1">
    <source>
        <dbReference type="SAM" id="MobiDB-lite"/>
    </source>
</evidence>
<proteinExistence type="predicted"/>
<organism evidence="2 3">
    <name type="scientific">Rhizobium grahamii CCGE 502</name>
    <dbReference type="NCBI Taxonomy" id="990285"/>
    <lineage>
        <taxon>Bacteria</taxon>
        <taxon>Pseudomonadati</taxon>
        <taxon>Pseudomonadota</taxon>
        <taxon>Alphaproteobacteria</taxon>
        <taxon>Hyphomicrobiales</taxon>
        <taxon>Rhizobiaceae</taxon>
        <taxon>Rhizobium/Agrobacterium group</taxon>
        <taxon>Rhizobium</taxon>
    </lineage>
</organism>
<keyword evidence="3" id="KW-1185">Reference proteome</keyword>
<protein>
    <submittedName>
        <fullName evidence="2">Uncharacterized protein</fullName>
    </submittedName>
</protein>
<dbReference type="EMBL" id="AEYE02000019">
    <property type="protein sequence ID" value="EPE96963.1"/>
    <property type="molecule type" value="Genomic_DNA"/>
</dbReference>
<accession>S3ICQ2</accession>